<protein>
    <submittedName>
        <fullName evidence="1">Uncharacterized protein</fullName>
    </submittedName>
</protein>
<sequence length="783" mass="86859">MATFVDAVLRQPEILAAIFGYQAGVYADVASRFRDFHLYVDFEPTQGMYEGIYCLDPKLVRTSYRYPYDPDTPPDVLTTETLYLNLHNTRDARFPLHLAILEGDLAATKSILRCRPDLAYQEAIEAAIQHKKLEIAAFLLHQRDAHHVHGLHRNFEDEFQRRPSRRLDDWLPSSRSTLYKNDASILALLWAHRQCDWDDSDLVHTALELNALEALAFLIAHLPRTALRGLLDVVAGNGLLSLVQQLNTMGLACTTRAMDDAAANGHLHIVTYLQQRRTEGCTTQAMDAAAANGHLDVLTFLHEERTEGCSTDAMDRAAANGYLGIVTFLHEMRVEGCTTNAMDAAAANGHLDVVTFLHEKRTEGCTTAALSGAAAAGHLDVVEFLVDHRDEGASPDILDTAAADGRLDIVMYLDTLGRFACTTAAVDDAAKHGHVEVVAYLLAHRREGGSRDGATQGALERGHIAVVERLVAAGYPLPGTTGSILRAIHKPTALALLQLYVAQGVDLPTSWAREVRQYATSDVAQYYFQHAPAAAKHAASRTPISRYNHDLDDIETALWNEDFDEVRELWAQRPELRHDHLLDRLVGNDESPASAIAFLIDAGVGQPRRVAVEHLHRRSFDMMTLLLPYCLHPKDHLDNLAFLVEWMKQAYAFTPSMLLVLKAEMIAQATAANCRHLHVGTVIEAVTEELLETGATTSYVQSTYRGLEQRVLFRSGVADWGLATLVVHGLSVEATKDNTKKLQMWVGWVTNTALKAHLQRLLNEAMPNDLVAELSSMYEYCDY</sequence>
<dbReference type="Proteomes" id="UP000030762">
    <property type="component" value="Unassembled WGS sequence"/>
</dbReference>
<organism evidence="1 2">
    <name type="scientific">Saprolegnia diclina (strain VS20)</name>
    <dbReference type="NCBI Taxonomy" id="1156394"/>
    <lineage>
        <taxon>Eukaryota</taxon>
        <taxon>Sar</taxon>
        <taxon>Stramenopiles</taxon>
        <taxon>Oomycota</taxon>
        <taxon>Saprolegniomycetes</taxon>
        <taxon>Saprolegniales</taxon>
        <taxon>Saprolegniaceae</taxon>
        <taxon>Saprolegnia</taxon>
    </lineage>
</organism>
<proteinExistence type="predicted"/>
<name>T0Q8R8_SAPDV</name>
<accession>T0Q8R8</accession>
<dbReference type="OrthoDB" id="10373612at2759"/>
<dbReference type="PANTHER" id="PTHR46586:SF3">
    <property type="entry name" value="ANKYRIN REPEAT-CONTAINING PROTEIN"/>
    <property type="match status" value="1"/>
</dbReference>
<dbReference type="AlphaFoldDB" id="T0Q8R8"/>
<dbReference type="InterPro" id="IPR036770">
    <property type="entry name" value="Ankyrin_rpt-contain_sf"/>
</dbReference>
<dbReference type="Pfam" id="PF12796">
    <property type="entry name" value="Ank_2"/>
    <property type="match status" value="1"/>
</dbReference>
<dbReference type="EMBL" id="JH767171">
    <property type="protein sequence ID" value="EQC31031.1"/>
    <property type="molecule type" value="Genomic_DNA"/>
</dbReference>
<reference evidence="1 2" key="1">
    <citation type="submission" date="2012-04" db="EMBL/GenBank/DDBJ databases">
        <title>The Genome Sequence of Saprolegnia declina VS20.</title>
        <authorList>
            <consortium name="The Broad Institute Genome Sequencing Platform"/>
            <person name="Russ C."/>
            <person name="Nusbaum C."/>
            <person name="Tyler B."/>
            <person name="van West P."/>
            <person name="Dieguez-Uribeondo J."/>
            <person name="de Bruijn I."/>
            <person name="Tripathy S."/>
            <person name="Jiang R."/>
            <person name="Young S.K."/>
            <person name="Zeng Q."/>
            <person name="Gargeya S."/>
            <person name="Fitzgerald M."/>
            <person name="Haas B."/>
            <person name="Abouelleil A."/>
            <person name="Alvarado L."/>
            <person name="Arachchi H.M."/>
            <person name="Berlin A."/>
            <person name="Chapman S.B."/>
            <person name="Goldberg J."/>
            <person name="Griggs A."/>
            <person name="Gujja S."/>
            <person name="Hansen M."/>
            <person name="Howarth C."/>
            <person name="Imamovic A."/>
            <person name="Larimer J."/>
            <person name="McCowen C."/>
            <person name="Montmayeur A."/>
            <person name="Murphy C."/>
            <person name="Neiman D."/>
            <person name="Pearson M."/>
            <person name="Priest M."/>
            <person name="Roberts A."/>
            <person name="Saif S."/>
            <person name="Shea T."/>
            <person name="Sisk P."/>
            <person name="Sykes S."/>
            <person name="Wortman J."/>
            <person name="Nusbaum C."/>
            <person name="Birren B."/>
        </authorList>
    </citation>
    <scope>NUCLEOTIDE SEQUENCE [LARGE SCALE GENOMIC DNA]</scope>
    <source>
        <strain evidence="1 2">VS20</strain>
    </source>
</reference>
<evidence type="ECO:0000313" key="2">
    <source>
        <dbReference type="Proteomes" id="UP000030762"/>
    </source>
</evidence>
<dbReference type="InterPro" id="IPR002110">
    <property type="entry name" value="Ankyrin_rpt"/>
</dbReference>
<dbReference type="PANTHER" id="PTHR46586">
    <property type="entry name" value="ANKYRIN REPEAT-CONTAINING PROTEIN"/>
    <property type="match status" value="1"/>
</dbReference>
<dbReference type="GeneID" id="19951945"/>
<dbReference type="InParanoid" id="T0Q8R8"/>
<dbReference type="Gene3D" id="1.25.40.20">
    <property type="entry name" value="Ankyrin repeat-containing domain"/>
    <property type="match status" value="2"/>
</dbReference>
<dbReference type="OMA" id="VGNDESP"/>
<keyword evidence="2" id="KW-1185">Reference proteome</keyword>
<dbReference type="InterPro" id="IPR052050">
    <property type="entry name" value="SecEffector_AnkRepeat"/>
</dbReference>
<gene>
    <name evidence="1" type="ORF">SDRG_11218</name>
</gene>
<dbReference type="SUPFAM" id="SSF48403">
    <property type="entry name" value="Ankyrin repeat"/>
    <property type="match status" value="1"/>
</dbReference>
<dbReference type="RefSeq" id="XP_008615470.1">
    <property type="nucleotide sequence ID" value="XM_008617248.1"/>
</dbReference>
<dbReference type="VEuPathDB" id="FungiDB:SDRG_11218"/>
<evidence type="ECO:0000313" key="1">
    <source>
        <dbReference type="EMBL" id="EQC31031.1"/>
    </source>
</evidence>